<evidence type="ECO:0000313" key="5">
    <source>
        <dbReference type="Proteomes" id="UP000310108"/>
    </source>
</evidence>
<evidence type="ECO:0000256" key="1">
    <source>
        <dbReference type="ARBA" id="ARBA00022617"/>
    </source>
</evidence>
<evidence type="ECO:0000256" key="3">
    <source>
        <dbReference type="ARBA" id="ARBA00023004"/>
    </source>
</evidence>
<name>A0A4U6X2Q8_9PEZI</name>
<dbReference type="EMBL" id="PJEX01000501">
    <property type="protein sequence ID" value="TKW49661.1"/>
    <property type="molecule type" value="Genomic_DNA"/>
</dbReference>
<dbReference type="Proteomes" id="UP000310108">
    <property type="component" value="Unassembled WGS sequence"/>
</dbReference>
<proteinExistence type="predicted"/>
<keyword evidence="3" id="KW-0408">Iron</keyword>
<dbReference type="STRING" id="1306861.A0A4U6X2Q8"/>
<keyword evidence="2" id="KW-0479">Metal-binding</keyword>
<dbReference type="PANTHER" id="PTHR24305:SF103">
    <property type="entry name" value="P450, PUTATIVE (EUROFUNG)-RELATED"/>
    <property type="match status" value="1"/>
</dbReference>
<sequence length="174" mass="19187">MGKRGGIQRKHVLTNLIQARPPETGERIASKDLEAEAFGYDNLLHNPEALRKCVDEVDGSLTSSSSSSPDDGKEACSIAEVENSLPFLRWCVKENYRLTPVFTMPLARRVTSPEGIMAAGRHMEQGCLGKTLAQSNIYKLAGFLLRDFDFRLADPVEEGQVARGQFSRETAADD</sequence>
<dbReference type="GO" id="GO:0016705">
    <property type="term" value="F:oxidoreductase activity, acting on paired donors, with incorporation or reduction of molecular oxygen"/>
    <property type="evidence" value="ECO:0007669"/>
    <property type="project" value="InterPro"/>
</dbReference>
<accession>A0A4U6X2Q8</accession>
<dbReference type="SUPFAM" id="SSF48264">
    <property type="entry name" value="Cytochrome P450"/>
    <property type="match status" value="1"/>
</dbReference>
<dbReference type="GO" id="GO:0005506">
    <property type="term" value="F:iron ion binding"/>
    <property type="evidence" value="ECO:0007669"/>
    <property type="project" value="InterPro"/>
</dbReference>
<comment type="caution">
    <text evidence="4">The sequence shown here is derived from an EMBL/GenBank/DDBJ whole genome shotgun (WGS) entry which is preliminary data.</text>
</comment>
<dbReference type="Gene3D" id="1.10.630.10">
    <property type="entry name" value="Cytochrome P450"/>
    <property type="match status" value="1"/>
</dbReference>
<keyword evidence="5" id="KW-1185">Reference proteome</keyword>
<dbReference type="GO" id="GO:0004497">
    <property type="term" value="F:monooxygenase activity"/>
    <property type="evidence" value="ECO:0007669"/>
    <property type="project" value="InterPro"/>
</dbReference>
<reference evidence="4 5" key="1">
    <citation type="journal article" date="2019" name="PLoS ONE">
        <title>Comparative genome analysis indicates high evolutionary potential of pathogenicity genes in Colletotrichum tanaceti.</title>
        <authorList>
            <person name="Lelwala R.V."/>
            <person name="Korhonen P.K."/>
            <person name="Young N.D."/>
            <person name="Scott J.B."/>
            <person name="Ades P.A."/>
            <person name="Gasser R.B."/>
            <person name="Taylor P.W.J."/>
        </authorList>
    </citation>
    <scope>NUCLEOTIDE SEQUENCE [LARGE SCALE GENOMIC DNA]</scope>
    <source>
        <strain evidence="4">BRIP57314</strain>
    </source>
</reference>
<dbReference type="PANTHER" id="PTHR24305">
    <property type="entry name" value="CYTOCHROME P450"/>
    <property type="match status" value="1"/>
</dbReference>
<dbReference type="GO" id="GO:0020037">
    <property type="term" value="F:heme binding"/>
    <property type="evidence" value="ECO:0007669"/>
    <property type="project" value="InterPro"/>
</dbReference>
<dbReference type="AlphaFoldDB" id="A0A4U6X2Q8"/>
<organism evidence="4 5">
    <name type="scientific">Colletotrichum tanaceti</name>
    <dbReference type="NCBI Taxonomy" id="1306861"/>
    <lineage>
        <taxon>Eukaryota</taxon>
        <taxon>Fungi</taxon>
        <taxon>Dikarya</taxon>
        <taxon>Ascomycota</taxon>
        <taxon>Pezizomycotina</taxon>
        <taxon>Sordariomycetes</taxon>
        <taxon>Hypocreomycetidae</taxon>
        <taxon>Glomerellales</taxon>
        <taxon>Glomerellaceae</taxon>
        <taxon>Colletotrichum</taxon>
        <taxon>Colletotrichum destructivum species complex</taxon>
    </lineage>
</organism>
<evidence type="ECO:0000256" key="2">
    <source>
        <dbReference type="ARBA" id="ARBA00022723"/>
    </source>
</evidence>
<gene>
    <name evidence="4" type="ORF">CTA1_1165</name>
</gene>
<evidence type="ECO:0000313" key="4">
    <source>
        <dbReference type="EMBL" id="TKW49661.1"/>
    </source>
</evidence>
<dbReference type="InterPro" id="IPR050121">
    <property type="entry name" value="Cytochrome_P450_monoxygenase"/>
</dbReference>
<keyword evidence="1" id="KW-0349">Heme</keyword>
<dbReference type="InterPro" id="IPR036396">
    <property type="entry name" value="Cyt_P450_sf"/>
</dbReference>
<protein>
    <submittedName>
        <fullName evidence="4">Uncharacterized protein</fullName>
    </submittedName>
</protein>